<dbReference type="InterPro" id="IPR038765">
    <property type="entry name" value="Papain-like_cys_pep_sf"/>
</dbReference>
<dbReference type="PANTHER" id="PTHR11786">
    <property type="entry name" value="N-HYDROXYARYLAMINE O-ACETYLTRANSFERASE"/>
    <property type="match status" value="1"/>
</dbReference>
<keyword evidence="2" id="KW-0012">Acyltransferase</keyword>
<dbReference type="EMBL" id="JQ247783">
    <property type="protein sequence ID" value="AFU73941.1"/>
    <property type="molecule type" value="Genomic_DNA"/>
</dbReference>
<reference evidence="3" key="1">
    <citation type="submission" date="2011-12" db="EMBL/GenBank/DDBJ databases">
        <title>The Crithidia mellificae genome.</title>
        <authorList>
            <person name="Runckel C."/>
            <person name="Flenniken M."/>
            <person name="Ruby J.G."/>
            <person name="DeRisi J."/>
        </authorList>
    </citation>
    <scope>NUCLEOTIDE SEQUENCE</scope>
    <source>
        <strain evidence="3">SF</strain>
    </source>
</reference>
<evidence type="ECO:0000256" key="2">
    <source>
        <dbReference type="RuleBase" id="RU003452"/>
    </source>
</evidence>
<accession>V9LTT7</accession>
<protein>
    <submittedName>
        <fullName evidence="3">N-hydroxyarylamine o-acetyltransferase</fullName>
    </submittedName>
</protein>
<proteinExistence type="inferred from homology"/>
<keyword evidence="2 3" id="KW-0808">Transferase</keyword>
<dbReference type="Pfam" id="PF00797">
    <property type="entry name" value="Acetyltransf_2"/>
    <property type="match status" value="1"/>
</dbReference>
<dbReference type="GO" id="GO:0016407">
    <property type="term" value="F:acetyltransferase activity"/>
    <property type="evidence" value="ECO:0007669"/>
    <property type="project" value="InterPro"/>
</dbReference>
<dbReference type="AlphaFoldDB" id="V9LTT7"/>
<name>V9LTT7_CRIME</name>
<evidence type="ECO:0000313" key="3">
    <source>
        <dbReference type="EMBL" id="AFU73941.1"/>
    </source>
</evidence>
<sequence>MLTSMSRVPFPREAYYERIGATATLLPLVEANTATTPGALGVNFLRNLMLAHLSSIPFENVDAVLGRHISLHQSDVYDKLIHARRGGYCFEQNSLLRAAMVDAGFTHIRTLGARAAISDEAAPTGRLHVMNLVTIHGDTPERWLVDVGTSAGVPMAPIRLDTTESQYTPAGEFRVQKYDLCTHKEMIGYARPAGGFDEDWTEYSFEMHTHSGSWRAIHRFDLQPQYPRDVFAINYVTYQLSLIGHSLRGSRTVTTWAPEGTQGIPNGVGGVVCVPRGVHGLLVDTDSRVSDRTLNAFPGIPDAAPPTGELAPLVPEEKHPATPDELYDWMVDKLQLDFTQTRLPQYNVSREEFAAALQAKVVRFGGRKWEPPRY</sequence>
<dbReference type="Gene3D" id="3.30.2140.20">
    <property type="match status" value="1"/>
</dbReference>
<dbReference type="PRINTS" id="PR01543">
    <property type="entry name" value="ANATRNSFRASE"/>
</dbReference>
<dbReference type="InterPro" id="IPR053710">
    <property type="entry name" value="Arylamine_NAT_domain_sf"/>
</dbReference>
<dbReference type="PANTHER" id="PTHR11786:SF0">
    <property type="entry name" value="ARYLAMINE N-ACETYLTRANSFERASE 4-RELATED"/>
    <property type="match status" value="1"/>
</dbReference>
<dbReference type="SUPFAM" id="SSF54001">
    <property type="entry name" value="Cysteine proteinases"/>
    <property type="match status" value="1"/>
</dbReference>
<comment type="similarity">
    <text evidence="1 2">Belongs to the arylamine N-acetyltransferase family.</text>
</comment>
<evidence type="ECO:0000256" key="1">
    <source>
        <dbReference type="ARBA" id="ARBA00006547"/>
    </source>
</evidence>
<organism evidence="3">
    <name type="scientific">Crithidia mellificae</name>
    <dbReference type="NCBI Taxonomy" id="796356"/>
    <lineage>
        <taxon>Eukaryota</taxon>
        <taxon>Discoba</taxon>
        <taxon>Euglenozoa</taxon>
        <taxon>Kinetoplastea</taxon>
        <taxon>Metakinetoplastina</taxon>
        <taxon>Trypanosomatida</taxon>
        <taxon>Trypanosomatidae</taxon>
        <taxon>Leishmaniinae</taxon>
        <taxon>Crithidia</taxon>
    </lineage>
</organism>
<dbReference type="InterPro" id="IPR001447">
    <property type="entry name" value="Arylamine_N-AcTrfase"/>
</dbReference>